<dbReference type="EMBL" id="BLAD01000055">
    <property type="protein sequence ID" value="GES02092.1"/>
    <property type="molecule type" value="Genomic_DNA"/>
</dbReference>
<keyword evidence="2" id="KW-1133">Transmembrane helix</keyword>
<feature type="transmembrane region" description="Helical" evidence="2">
    <location>
        <begin position="251"/>
        <end position="284"/>
    </location>
</feature>
<evidence type="ECO:0008006" key="5">
    <source>
        <dbReference type="Google" id="ProtNLM"/>
    </source>
</evidence>
<feature type="compositionally biased region" description="Basic and acidic residues" evidence="1">
    <location>
        <begin position="14"/>
        <end position="31"/>
    </location>
</feature>
<organism evidence="3 4">
    <name type="scientific">Acrocarpospora corrugata</name>
    <dbReference type="NCBI Taxonomy" id="35763"/>
    <lineage>
        <taxon>Bacteria</taxon>
        <taxon>Bacillati</taxon>
        <taxon>Actinomycetota</taxon>
        <taxon>Actinomycetes</taxon>
        <taxon>Streptosporangiales</taxon>
        <taxon>Streptosporangiaceae</taxon>
        <taxon>Acrocarpospora</taxon>
    </lineage>
</organism>
<keyword evidence="2" id="KW-0472">Membrane</keyword>
<reference evidence="3 4" key="1">
    <citation type="submission" date="2019-10" db="EMBL/GenBank/DDBJ databases">
        <title>Whole genome shotgun sequence of Acrocarpospora corrugata NBRC 13972.</title>
        <authorList>
            <person name="Ichikawa N."/>
            <person name="Kimura A."/>
            <person name="Kitahashi Y."/>
            <person name="Komaki H."/>
            <person name="Oguchi A."/>
        </authorList>
    </citation>
    <scope>NUCLEOTIDE SEQUENCE [LARGE SCALE GENOMIC DNA]</scope>
    <source>
        <strain evidence="3 4">NBRC 13972</strain>
    </source>
</reference>
<feature type="region of interest" description="Disordered" evidence="1">
    <location>
        <begin position="1"/>
        <end position="242"/>
    </location>
</feature>
<sequence length="352" mass="36577">MPKFSPGEKTVTTPEDRSTRGEWTEPRDAYPDTRPPNSWEEPDTDRPWPSADAHPWQYPHPHELQGAQWATPQPGQSGQSGQSGQPGHSEPDEWAFPIPQGQPTFAPHDSGWDRADTKAFAPNELRAAAEPPRPGGGARPDDFGNRAPRDPGPPKPPAENGGEVGTPSEGPYGGPPSEGPYGGPSSEGPYGGPPSAYGPPSGGPSAYPPPGGYSDPPAYPPPGGGSPYPPPPPGGPYPAAPQQGGGLGTAALVLGIASIVLLFLCGLGMLTAIAGVIVGIVAIAKRSNKPRAVIGLVLSIATLVLGAILAAVLWGWVHNKGIDECFDTALHPTQESAQRCLERKLNTDTFDD</sequence>
<evidence type="ECO:0000313" key="3">
    <source>
        <dbReference type="EMBL" id="GES02092.1"/>
    </source>
</evidence>
<protein>
    <recommendedName>
        <fullName evidence="5">DUF4190 domain-containing protein</fullName>
    </recommendedName>
</protein>
<dbReference type="OrthoDB" id="3497015at2"/>
<evidence type="ECO:0000256" key="1">
    <source>
        <dbReference type="SAM" id="MobiDB-lite"/>
    </source>
</evidence>
<dbReference type="Proteomes" id="UP000334990">
    <property type="component" value="Unassembled WGS sequence"/>
</dbReference>
<evidence type="ECO:0000313" key="4">
    <source>
        <dbReference type="Proteomes" id="UP000334990"/>
    </source>
</evidence>
<keyword evidence="2" id="KW-0812">Transmembrane</keyword>
<gene>
    <name evidence="3" type="ORF">Acor_41570</name>
</gene>
<dbReference type="RefSeq" id="WP_155338340.1">
    <property type="nucleotide sequence ID" value="NZ_BAAABN010000034.1"/>
</dbReference>
<feature type="compositionally biased region" description="Low complexity" evidence="1">
    <location>
        <begin position="72"/>
        <end position="87"/>
    </location>
</feature>
<proteinExistence type="predicted"/>
<feature type="compositionally biased region" description="Pro residues" evidence="1">
    <location>
        <begin position="206"/>
        <end position="239"/>
    </location>
</feature>
<feature type="compositionally biased region" description="Low complexity" evidence="1">
    <location>
        <begin position="183"/>
        <end position="205"/>
    </location>
</feature>
<accession>A0A5M3W234</accession>
<keyword evidence="4" id="KW-1185">Reference proteome</keyword>
<dbReference type="AlphaFoldDB" id="A0A5M3W234"/>
<feature type="transmembrane region" description="Helical" evidence="2">
    <location>
        <begin position="296"/>
        <end position="317"/>
    </location>
</feature>
<comment type="caution">
    <text evidence="3">The sequence shown here is derived from an EMBL/GenBank/DDBJ whole genome shotgun (WGS) entry which is preliminary data.</text>
</comment>
<name>A0A5M3W234_9ACTN</name>
<evidence type="ECO:0000256" key="2">
    <source>
        <dbReference type="SAM" id="Phobius"/>
    </source>
</evidence>
<feature type="compositionally biased region" description="Basic and acidic residues" evidence="1">
    <location>
        <begin position="139"/>
        <end position="149"/>
    </location>
</feature>